<dbReference type="SUPFAM" id="SSF54928">
    <property type="entry name" value="RNA-binding domain, RBD"/>
    <property type="match status" value="1"/>
</dbReference>
<gene>
    <name evidence="7" type="ORF">A1O1_06441</name>
</gene>
<evidence type="ECO:0000256" key="5">
    <source>
        <dbReference type="SAM" id="MobiDB-lite"/>
    </source>
</evidence>
<dbReference type="EMBL" id="AMWN01000005">
    <property type="protein sequence ID" value="EXJ86072.1"/>
    <property type="molecule type" value="Genomic_DNA"/>
</dbReference>
<dbReference type="STRING" id="1182541.W9XZT4"/>
<feature type="compositionally biased region" description="Basic and acidic residues" evidence="5">
    <location>
        <begin position="664"/>
        <end position="673"/>
    </location>
</feature>
<name>W9XZT4_9EURO</name>
<evidence type="ECO:0000256" key="4">
    <source>
        <dbReference type="PROSITE-ProRule" id="PRU00176"/>
    </source>
</evidence>
<accession>W9XZT4</accession>
<feature type="compositionally biased region" description="Basic and acidic residues" evidence="5">
    <location>
        <begin position="377"/>
        <end position="396"/>
    </location>
</feature>
<comment type="caution">
    <text evidence="7">The sequence shown here is derived from an EMBL/GenBank/DDBJ whole genome shotgun (WGS) entry which is preliminary data.</text>
</comment>
<feature type="compositionally biased region" description="Low complexity" evidence="5">
    <location>
        <begin position="695"/>
        <end position="707"/>
    </location>
</feature>
<proteinExistence type="predicted"/>
<feature type="compositionally biased region" description="Basic residues" evidence="5">
    <location>
        <begin position="569"/>
        <end position="578"/>
    </location>
</feature>
<dbReference type="AlphaFoldDB" id="W9XZT4"/>
<dbReference type="eggNOG" id="KOG4208">
    <property type="taxonomic scope" value="Eukaryota"/>
</dbReference>
<dbReference type="RefSeq" id="XP_007725510.1">
    <property type="nucleotide sequence ID" value="XM_007727320.1"/>
</dbReference>
<feature type="compositionally biased region" description="Basic and acidic residues" evidence="5">
    <location>
        <begin position="579"/>
        <end position="596"/>
    </location>
</feature>
<keyword evidence="2 4" id="KW-0694">RNA-binding</keyword>
<feature type="compositionally biased region" description="Low complexity" evidence="5">
    <location>
        <begin position="462"/>
        <end position="475"/>
    </location>
</feature>
<keyword evidence="3" id="KW-0539">Nucleus</keyword>
<evidence type="ECO:0000259" key="6">
    <source>
        <dbReference type="PROSITE" id="PS50102"/>
    </source>
</evidence>
<feature type="compositionally biased region" description="Basic residues" evidence="5">
    <location>
        <begin position="420"/>
        <end position="433"/>
    </location>
</feature>
<dbReference type="GO" id="GO:0003723">
    <property type="term" value="F:RNA binding"/>
    <property type="evidence" value="ECO:0007669"/>
    <property type="project" value="UniProtKB-UniRule"/>
</dbReference>
<feature type="compositionally biased region" description="Basic and acidic residues" evidence="5">
    <location>
        <begin position="492"/>
        <end position="509"/>
    </location>
</feature>
<evidence type="ECO:0000256" key="3">
    <source>
        <dbReference type="ARBA" id="ARBA00023242"/>
    </source>
</evidence>
<feature type="compositionally biased region" description="Polar residues" evidence="5">
    <location>
        <begin position="132"/>
        <end position="143"/>
    </location>
</feature>
<dbReference type="CDD" id="cd12307">
    <property type="entry name" value="RRM_NIFK_like"/>
    <property type="match status" value="1"/>
</dbReference>
<dbReference type="GeneID" id="19161309"/>
<dbReference type="Gene3D" id="3.30.70.330">
    <property type="match status" value="1"/>
</dbReference>
<feature type="region of interest" description="Disordered" evidence="5">
    <location>
        <begin position="553"/>
        <end position="742"/>
    </location>
</feature>
<dbReference type="Proteomes" id="UP000019484">
    <property type="component" value="Unassembled WGS sequence"/>
</dbReference>
<evidence type="ECO:0000256" key="2">
    <source>
        <dbReference type="ARBA" id="ARBA00022884"/>
    </source>
</evidence>
<feature type="compositionally biased region" description="Basic and acidic residues" evidence="5">
    <location>
        <begin position="557"/>
        <end position="568"/>
    </location>
</feature>
<reference evidence="7 8" key="1">
    <citation type="submission" date="2013-03" db="EMBL/GenBank/DDBJ databases">
        <title>The Genome Sequence of Capronia coronata CBS 617.96.</title>
        <authorList>
            <consortium name="The Broad Institute Genomics Platform"/>
            <person name="Cuomo C."/>
            <person name="de Hoog S."/>
            <person name="Gorbushina A."/>
            <person name="Walker B."/>
            <person name="Young S.K."/>
            <person name="Zeng Q."/>
            <person name="Gargeya S."/>
            <person name="Fitzgerald M."/>
            <person name="Haas B."/>
            <person name="Abouelleil A."/>
            <person name="Allen A.W."/>
            <person name="Alvarado L."/>
            <person name="Arachchi H.M."/>
            <person name="Berlin A.M."/>
            <person name="Chapman S.B."/>
            <person name="Gainer-Dewar J."/>
            <person name="Goldberg J."/>
            <person name="Griggs A."/>
            <person name="Gujja S."/>
            <person name="Hansen M."/>
            <person name="Howarth C."/>
            <person name="Imamovic A."/>
            <person name="Ireland A."/>
            <person name="Larimer J."/>
            <person name="McCowan C."/>
            <person name="Murphy C."/>
            <person name="Pearson M."/>
            <person name="Poon T.W."/>
            <person name="Priest M."/>
            <person name="Roberts A."/>
            <person name="Saif S."/>
            <person name="Shea T."/>
            <person name="Sisk P."/>
            <person name="Sykes S."/>
            <person name="Wortman J."/>
            <person name="Nusbaum C."/>
            <person name="Birren B."/>
        </authorList>
    </citation>
    <scope>NUCLEOTIDE SEQUENCE [LARGE SCALE GENOMIC DNA]</scope>
    <source>
        <strain evidence="7 8">CBS 617.96</strain>
    </source>
</reference>
<sequence length="742" mass="80613">MGEKKRKGSLGATDLPLKKSKKSKSTDATKDPVEPKPVSTTEPTAAFEVESRPSNDASTKKSRKRAADFMNEEEETTKTAAPLSTGEVVEEPTSKKSKKSKKNKKSKQDELLTADGVNGVVEHPGDEDLETATAQKPVTTSMQAEAERTVDQELEEDFRAVASEDEAGYVDEVPADDNAAALLAGFDSDSEDEQQDAGLDLTTTPALPQSKKVRKKLDKLKAEGKDDGPGAVYVGRVPHGFYEKQMREYFSQFGDITRLRLSRNKRTGASKHYAFIEFSSNEVAKIVAETMDNYLLFGHILKCKYAPPESLHPDVWVGANKKYRKIPHEKLEGERLAAPKPADKWQKKVDKEQRRREEKAKKLKAIGLDMPESTLTRPEDVVQEKLITAEEPKLVEDQEPAPAALTEATTEGTEKESKKDKKAKKDKKDKKKKIDGDEDKEMQDQSAENVAASEPATADSIEAAGAEASKGAKAAKSAKEPQLSKKERKALKKAETMPDSDLAKDERKALKNAQKKLARFDPKESNELTTAAEQPVEVEAVVAEVKAPVVNGVDTAEEAKSPKTDSKAAKKLAKKAAKAKKDVTETVKVAETEEKPVQAAASAESPEPAQTAEPAALGTDADFVSFGEYNDEQEAGASESDSGDATRATLSNASRGPKGKKYKEKKEKKERKNLVKARGPKSKLVPIQPKPDTTVPGKLPGVPLLGKGKYDKATRQAHKELKNKVLKNKKGPRGSAAGGPGA</sequence>
<keyword evidence="8" id="KW-1185">Reference proteome</keyword>
<feature type="compositionally biased region" description="Low complexity" evidence="5">
    <location>
        <begin position="597"/>
        <end position="616"/>
    </location>
</feature>
<comment type="subcellular location">
    <subcellularLocation>
        <location evidence="1">Nucleus</location>
        <location evidence="1">Nucleolus</location>
    </subcellularLocation>
</comment>
<evidence type="ECO:0000313" key="8">
    <source>
        <dbReference type="Proteomes" id="UP000019484"/>
    </source>
</evidence>
<feature type="region of interest" description="Disordered" evidence="5">
    <location>
        <begin position="187"/>
        <end position="206"/>
    </location>
</feature>
<dbReference type="SMART" id="SM00360">
    <property type="entry name" value="RRM"/>
    <property type="match status" value="1"/>
</dbReference>
<dbReference type="OrthoDB" id="21467at2759"/>
<feature type="domain" description="RRM" evidence="6">
    <location>
        <begin position="230"/>
        <end position="308"/>
    </location>
</feature>
<dbReference type="Pfam" id="PF00076">
    <property type="entry name" value="RRM_1"/>
    <property type="match status" value="1"/>
</dbReference>
<evidence type="ECO:0000313" key="7">
    <source>
        <dbReference type="EMBL" id="EXJ86072.1"/>
    </source>
</evidence>
<dbReference type="PANTHER" id="PTHR46754">
    <property type="entry name" value="MKI67 FHA DOMAIN-INTERACTING NUCLEOLAR PHOSPHOPROTEIN"/>
    <property type="match status" value="1"/>
</dbReference>
<protein>
    <recommendedName>
        <fullName evidence="6">RRM domain-containing protein</fullName>
    </recommendedName>
</protein>
<dbReference type="PROSITE" id="PS50102">
    <property type="entry name" value="RRM"/>
    <property type="match status" value="1"/>
</dbReference>
<feature type="compositionally biased region" description="Basic residues" evidence="5">
    <location>
        <begin position="95"/>
        <end position="105"/>
    </location>
</feature>
<dbReference type="InterPro" id="IPR035979">
    <property type="entry name" value="RBD_domain_sf"/>
</dbReference>
<evidence type="ECO:0000256" key="1">
    <source>
        <dbReference type="ARBA" id="ARBA00004604"/>
    </source>
</evidence>
<organism evidence="7 8">
    <name type="scientific">Capronia coronata CBS 617.96</name>
    <dbReference type="NCBI Taxonomy" id="1182541"/>
    <lineage>
        <taxon>Eukaryota</taxon>
        <taxon>Fungi</taxon>
        <taxon>Dikarya</taxon>
        <taxon>Ascomycota</taxon>
        <taxon>Pezizomycotina</taxon>
        <taxon>Eurotiomycetes</taxon>
        <taxon>Chaetothyriomycetidae</taxon>
        <taxon>Chaetothyriales</taxon>
        <taxon>Herpotrichiellaceae</taxon>
        <taxon>Capronia</taxon>
    </lineage>
</organism>
<dbReference type="HOGENOM" id="CLU_025741_4_0_1"/>
<feature type="compositionally biased region" description="Basic and acidic residues" evidence="5">
    <location>
        <begin position="334"/>
        <end position="360"/>
    </location>
</feature>
<feature type="compositionally biased region" description="Basic and acidic residues" evidence="5">
    <location>
        <begin position="24"/>
        <end position="34"/>
    </location>
</feature>
<feature type="compositionally biased region" description="Basic and acidic residues" evidence="5">
    <location>
        <begin position="708"/>
        <end position="723"/>
    </location>
</feature>
<feature type="region of interest" description="Disordered" evidence="5">
    <location>
        <begin position="334"/>
        <end position="534"/>
    </location>
</feature>
<dbReference type="InterPro" id="IPR000504">
    <property type="entry name" value="RRM_dom"/>
</dbReference>
<feature type="region of interest" description="Disordered" evidence="5">
    <location>
        <begin position="1"/>
        <end position="151"/>
    </location>
</feature>
<dbReference type="InterPro" id="IPR012677">
    <property type="entry name" value="Nucleotide-bd_a/b_plait_sf"/>
</dbReference>
<dbReference type="GO" id="GO:0005730">
    <property type="term" value="C:nucleolus"/>
    <property type="evidence" value="ECO:0007669"/>
    <property type="project" value="UniProtKB-SubCell"/>
</dbReference>